<comment type="caution">
    <text evidence="1">The sequence shown here is derived from an EMBL/GenBank/DDBJ whole genome shotgun (WGS) entry which is preliminary data.</text>
</comment>
<evidence type="ECO:0000313" key="2">
    <source>
        <dbReference type="Proteomes" id="UP000803884"/>
    </source>
</evidence>
<accession>A0AB34KHK7</accession>
<dbReference type="EMBL" id="JAAQHG020000025">
    <property type="protein sequence ID" value="KAL1584573.1"/>
    <property type="molecule type" value="Genomic_DNA"/>
</dbReference>
<keyword evidence="2" id="KW-1185">Reference proteome</keyword>
<organism evidence="1 2">
    <name type="scientific">Cladosporium halotolerans</name>
    <dbReference type="NCBI Taxonomy" id="1052096"/>
    <lineage>
        <taxon>Eukaryota</taxon>
        <taxon>Fungi</taxon>
        <taxon>Dikarya</taxon>
        <taxon>Ascomycota</taxon>
        <taxon>Pezizomycotina</taxon>
        <taxon>Dothideomycetes</taxon>
        <taxon>Dothideomycetidae</taxon>
        <taxon>Cladosporiales</taxon>
        <taxon>Cladosporiaceae</taxon>
        <taxon>Cladosporium</taxon>
    </lineage>
</organism>
<name>A0AB34KHK7_9PEZI</name>
<reference evidence="1 2" key="1">
    <citation type="journal article" date="2020" name="Microbiol. Resour. Announc.">
        <title>Draft Genome Sequence of a Cladosporium Species Isolated from the Mesophotic Ascidian Didemnum maculosum.</title>
        <authorList>
            <person name="Gioti A."/>
            <person name="Siaperas R."/>
            <person name="Nikolaivits E."/>
            <person name="Le Goff G."/>
            <person name="Ouazzani J."/>
            <person name="Kotoulas G."/>
            <person name="Topakas E."/>
        </authorList>
    </citation>
    <scope>NUCLEOTIDE SEQUENCE [LARGE SCALE GENOMIC DNA]</scope>
    <source>
        <strain evidence="1 2">TM138-S3</strain>
    </source>
</reference>
<dbReference type="RefSeq" id="XP_069227679.1">
    <property type="nucleotide sequence ID" value="XM_069375662.1"/>
</dbReference>
<protein>
    <submittedName>
        <fullName evidence="1">Uncharacterized protein</fullName>
    </submittedName>
</protein>
<dbReference type="AlphaFoldDB" id="A0AB34KHK7"/>
<sequence length="288" mass="33775">MVQYKDEGQTEGRGNYWKLWTGNGHVLRYLMGMMESYLSLDRENHGIRKVEACHLYSRMQRGLMYYGKCSTEELRRFCEQRKIEPVKGHKQRDLRIALERADDDETFGRFEELPTEVRLQIYKQFFSSFDDSRTLPQKPTEPPISRVSRRTRRESLPLFYAGMRFPFAYFVENSLPSIRTARRSQLLLHKMNANVAHVRSLELLIRLAWDPTNTYKICVDLFEETRVVITEPATDNTSAQATRVKKEFQPILEEIMARKGAKKLKQEDLLVLVKAAAKGLQNRVVFDD</sequence>
<dbReference type="GeneID" id="96008500"/>
<evidence type="ECO:0000313" key="1">
    <source>
        <dbReference type="EMBL" id="KAL1584573.1"/>
    </source>
</evidence>
<gene>
    <name evidence="1" type="ORF">WHR41_07057</name>
</gene>
<proteinExistence type="predicted"/>
<dbReference type="Proteomes" id="UP000803884">
    <property type="component" value="Unassembled WGS sequence"/>
</dbReference>